<protein>
    <recommendedName>
        <fullName evidence="5">RING-type domain-containing protein</fullName>
    </recommendedName>
</protein>
<feature type="non-terminal residue" evidence="7">
    <location>
        <position position="1"/>
    </location>
</feature>
<dbReference type="Pfam" id="PF00097">
    <property type="entry name" value="zf-C3HC4"/>
    <property type="match status" value="1"/>
</dbReference>
<dbReference type="AlphaFoldDB" id="A0A8S2WNR2"/>
<evidence type="ECO:0000256" key="3">
    <source>
        <dbReference type="ARBA" id="ARBA00022833"/>
    </source>
</evidence>
<proteinExistence type="predicted"/>
<dbReference type="SUPFAM" id="SSF57850">
    <property type="entry name" value="RING/U-box"/>
    <property type="match status" value="1"/>
</dbReference>
<evidence type="ECO:0000256" key="2">
    <source>
        <dbReference type="ARBA" id="ARBA00022771"/>
    </source>
</evidence>
<gene>
    <name evidence="6" type="ORF">OVA965_LOCUS43584</name>
    <name evidence="7" type="ORF">TMI583_LOCUS45910</name>
</gene>
<reference evidence="7" key="1">
    <citation type="submission" date="2021-02" db="EMBL/GenBank/DDBJ databases">
        <authorList>
            <person name="Nowell W R."/>
        </authorList>
    </citation>
    <scope>NUCLEOTIDE SEQUENCE</scope>
</reference>
<dbReference type="InterPro" id="IPR013083">
    <property type="entry name" value="Znf_RING/FYVE/PHD"/>
</dbReference>
<dbReference type="EMBL" id="CAJOBA010083602">
    <property type="protein sequence ID" value="CAF4453047.1"/>
    <property type="molecule type" value="Genomic_DNA"/>
</dbReference>
<accession>A0A8S2WNR2</accession>
<evidence type="ECO:0000313" key="7">
    <source>
        <dbReference type="EMBL" id="CAF4453047.1"/>
    </source>
</evidence>
<comment type="caution">
    <text evidence="7">The sequence shown here is derived from an EMBL/GenBank/DDBJ whole genome shotgun (WGS) entry which is preliminary data.</text>
</comment>
<dbReference type="InterPro" id="IPR018957">
    <property type="entry name" value="Znf_C3HC4_RING-type"/>
</dbReference>
<dbReference type="InterPro" id="IPR017907">
    <property type="entry name" value="Znf_RING_CS"/>
</dbReference>
<name>A0A8S2WNR2_9BILA</name>
<dbReference type="GO" id="GO:0008270">
    <property type="term" value="F:zinc ion binding"/>
    <property type="evidence" value="ECO:0007669"/>
    <property type="project" value="UniProtKB-KW"/>
</dbReference>
<dbReference type="PROSITE" id="PS00518">
    <property type="entry name" value="ZF_RING_1"/>
    <property type="match status" value="1"/>
</dbReference>
<keyword evidence="3" id="KW-0862">Zinc</keyword>
<evidence type="ECO:0000313" key="8">
    <source>
        <dbReference type="Proteomes" id="UP000682733"/>
    </source>
</evidence>
<dbReference type="Gene3D" id="3.30.40.10">
    <property type="entry name" value="Zinc/RING finger domain, C3HC4 (zinc finger)"/>
    <property type="match status" value="1"/>
</dbReference>
<sequence>TNFTMDMEMANLLVDDRYICGICKKLFIEPLSAGCGHRYCKRCVEGLINSTDQKCLVYNCRQLLLPTEIIFDVGFKREMEAYEK</sequence>
<dbReference type="PROSITE" id="PS50089">
    <property type="entry name" value="ZF_RING_2"/>
    <property type="match status" value="1"/>
</dbReference>
<dbReference type="InterPro" id="IPR001841">
    <property type="entry name" value="Znf_RING"/>
</dbReference>
<evidence type="ECO:0000313" key="6">
    <source>
        <dbReference type="EMBL" id="CAF1628368.1"/>
    </source>
</evidence>
<dbReference type="EMBL" id="CAJNOK010058129">
    <property type="protein sequence ID" value="CAF1628368.1"/>
    <property type="molecule type" value="Genomic_DNA"/>
</dbReference>
<evidence type="ECO:0000259" key="5">
    <source>
        <dbReference type="PROSITE" id="PS50089"/>
    </source>
</evidence>
<dbReference type="Proteomes" id="UP000677228">
    <property type="component" value="Unassembled WGS sequence"/>
</dbReference>
<dbReference type="Proteomes" id="UP000682733">
    <property type="component" value="Unassembled WGS sequence"/>
</dbReference>
<organism evidence="7 8">
    <name type="scientific">Didymodactylos carnosus</name>
    <dbReference type="NCBI Taxonomy" id="1234261"/>
    <lineage>
        <taxon>Eukaryota</taxon>
        <taxon>Metazoa</taxon>
        <taxon>Spiralia</taxon>
        <taxon>Gnathifera</taxon>
        <taxon>Rotifera</taxon>
        <taxon>Eurotatoria</taxon>
        <taxon>Bdelloidea</taxon>
        <taxon>Philodinida</taxon>
        <taxon>Philodinidae</taxon>
        <taxon>Didymodactylos</taxon>
    </lineage>
</organism>
<evidence type="ECO:0000256" key="1">
    <source>
        <dbReference type="ARBA" id="ARBA00022723"/>
    </source>
</evidence>
<evidence type="ECO:0000256" key="4">
    <source>
        <dbReference type="PROSITE-ProRule" id="PRU00175"/>
    </source>
</evidence>
<keyword evidence="2 4" id="KW-0863">Zinc-finger</keyword>
<feature type="domain" description="RING-type" evidence="5">
    <location>
        <begin position="20"/>
        <end position="55"/>
    </location>
</feature>
<keyword evidence="1" id="KW-0479">Metal-binding</keyword>